<dbReference type="GO" id="GO:0008168">
    <property type="term" value="F:methyltransferase activity"/>
    <property type="evidence" value="ECO:0007669"/>
    <property type="project" value="UniProtKB-KW"/>
</dbReference>
<dbReference type="EMBL" id="CP000542">
    <property type="protein sequence ID" value="ABM58177.1"/>
    <property type="molecule type" value="Genomic_DNA"/>
</dbReference>
<organism evidence="3 4">
    <name type="scientific">Verminephrobacter eiseniae (strain EF01-2)</name>
    <dbReference type="NCBI Taxonomy" id="391735"/>
    <lineage>
        <taxon>Bacteria</taxon>
        <taxon>Pseudomonadati</taxon>
        <taxon>Pseudomonadota</taxon>
        <taxon>Betaproteobacteria</taxon>
        <taxon>Burkholderiales</taxon>
        <taxon>Comamonadaceae</taxon>
        <taxon>Verminephrobacter</taxon>
    </lineage>
</organism>
<evidence type="ECO:0000256" key="1">
    <source>
        <dbReference type="ARBA" id="ARBA00022603"/>
    </source>
</evidence>
<dbReference type="SUPFAM" id="SSF53335">
    <property type="entry name" value="S-adenosyl-L-methionine-dependent methyltransferases"/>
    <property type="match status" value="1"/>
</dbReference>
<dbReference type="HOGENOM" id="CLU_069348_1_0_4"/>
<accession>A1WKM0</accession>
<evidence type="ECO:0000313" key="4">
    <source>
        <dbReference type="Proteomes" id="UP000000374"/>
    </source>
</evidence>
<dbReference type="OrthoDB" id="9800233at2"/>
<evidence type="ECO:0000256" key="2">
    <source>
        <dbReference type="ARBA" id="ARBA00022679"/>
    </source>
</evidence>
<dbReference type="GeneID" id="76460987"/>
<dbReference type="PANTHER" id="PTHR43619:SF2">
    <property type="entry name" value="S-ADENOSYL-L-METHIONINE-DEPENDENT METHYLTRANSFERASES SUPERFAMILY PROTEIN"/>
    <property type="match status" value="1"/>
</dbReference>
<evidence type="ECO:0000313" key="3">
    <source>
        <dbReference type="EMBL" id="ABM58177.1"/>
    </source>
</evidence>
<dbReference type="Pfam" id="PF04072">
    <property type="entry name" value="LCM"/>
    <property type="match status" value="1"/>
</dbReference>
<dbReference type="eggNOG" id="COG3315">
    <property type="taxonomic scope" value="Bacteria"/>
</dbReference>
<name>A1WKM0_VEREI</name>
<dbReference type="GO" id="GO:0032259">
    <property type="term" value="P:methylation"/>
    <property type="evidence" value="ECO:0007669"/>
    <property type="project" value="UniProtKB-KW"/>
</dbReference>
<keyword evidence="1 3" id="KW-0489">Methyltransferase</keyword>
<dbReference type="InterPro" id="IPR029063">
    <property type="entry name" value="SAM-dependent_MTases_sf"/>
</dbReference>
<keyword evidence="2 3" id="KW-0808">Transferase</keyword>
<dbReference type="KEGG" id="vei:Veis_2431"/>
<keyword evidence="4" id="KW-1185">Reference proteome</keyword>
<proteinExistence type="predicted"/>
<dbReference type="AlphaFoldDB" id="A1WKM0"/>
<dbReference type="PANTHER" id="PTHR43619">
    <property type="entry name" value="S-ADENOSYL-L-METHIONINE-DEPENDENT METHYLTRANSFERASE YKTD-RELATED"/>
    <property type="match status" value="1"/>
</dbReference>
<dbReference type="STRING" id="391735.Veis_2431"/>
<dbReference type="Proteomes" id="UP000000374">
    <property type="component" value="Chromosome"/>
</dbReference>
<gene>
    <name evidence="3" type="ordered locus">Veis_2431</name>
</gene>
<protein>
    <submittedName>
        <fullName evidence="3">O-methyltransferase domain protein</fullName>
    </submittedName>
</protein>
<sequence length="270" mass="30916">MTDASVLTGVPQTMLWTLHNRATEALRPDGWLQDAEAARIYQSIPYDYDRDFGRPDGSHATRSAMFDEALRPWLTAHPGGTVVELGCGLETQFQRCDDGQVRWLGVDVPEAIAVRERYLPASERYRHLGVSALDPAWLDTVDQSRGVFITAQGLFMYFEEADVRRLVTLIAECLSEAQLMFDVIPKWYSRKTVQGLWRTPHYKVPPMPWGLDRHEIAPLLRSWSPRITRVSEEPYRRFRTFPALLGPTISKLPWLGRHVPSVVRVEMAQL</sequence>
<dbReference type="RefSeq" id="WP_011810180.1">
    <property type="nucleotide sequence ID" value="NC_008786.1"/>
</dbReference>
<dbReference type="Gene3D" id="3.40.50.150">
    <property type="entry name" value="Vaccinia Virus protein VP39"/>
    <property type="match status" value="1"/>
</dbReference>
<dbReference type="InterPro" id="IPR007213">
    <property type="entry name" value="Ppm1/Ppm2/Tcmp"/>
</dbReference>
<reference evidence="4" key="1">
    <citation type="submission" date="2006-12" db="EMBL/GenBank/DDBJ databases">
        <title>Complete sequence of chromosome 1 of Verminephrobacter eiseniae EF01-2.</title>
        <authorList>
            <person name="Copeland A."/>
            <person name="Lucas S."/>
            <person name="Lapidus A."/>
            <person name="Barry K."/>
            <person name="Detter J.C."/>
            <person name="Glavina del Rio T."/>
            <person name="Dalin E."/>
            <person name="Tice H."/>
            <person name="Pitluck S."/>
            <person name="Chertkov O."/>
            <person name="Brettin T."/>
            <person name="Bruce D."/>
            <person name="Han C."/>
            <person name="Tapia R."/>
            <person name="Gilna P."/>
            <person name="Schmutz J."/>
            <person name="Larimer F."/>
            <person name="Land M."/>
            <person name="Hauser L."/>
            <person name="Kyrpides N."/>
            <person name="Kim E."/>
            <person name="Stahl D."/>
            <person name="Richardson P."/>
        </authorList>
    </citation>
    <scope>NUCLEOTIDE SEQUENCE [LARGE SCALE GENOMIC DNA]</scope>
    <source>
        <strain evidence="4">EF01-2</strain>
    </source>
</reference>